<evidence type="ECO:0000313" key="2">
    <source>
        <dbReference type="EMBL" id="CUP40839.1"/>
    </source>
</evidence>
<feature type="compositionally biased region" description="Basic and acidic residues" evidence="1">
    <location>
        <begin position="90"/>
        <end position="100"/>
    </location>
</feature>
<evidence type="ECO:0000313" key="3">
    <source>
        <dbReference type="Proteomes" id="UP000095413"/>
    </source>
</evidence>
<evidence type="ECO:0000256" key="1">
    <source>
        <dbReference type="SAM" id="MobiDB-lite"/>
    </source>
</evidence>
<dbReference type="Proteomes" id="UP000095413">
    <property type="component" value="Unassembled WGS sequence"/>
</dbReference>
<protein>
    <submittedName>
        <fullName evidence="2">Uncharacterized protein</fullName>
    </submittedName>
</protein>
<sequence length="119" mass="12675">MSVGKDSILRAANADAKKTEVKAETKPAEEVKAPVKAEAAPAAKKAPAKRTAAKKTATVKKTTTAKKTTKKAPVKKTVKTSVLTPQNSEELEKAFVKGEQPETVNGPVHIKDELPVYLL</sequence>
<reference evidence="2 3" key="1">
    <citation type="submission" date="2015-09" db="EMBL/GenBank/DDBJ databases">
        <authorList>
            <consortium name="Pathogen Informatics"/>
        </authorList>
    </citation>
    <scope>NUCLEOTIDE SEQUENCE [LARGE SCALE GENOMIC DNA]</scope>
    <source>
        <strain evidence="2 3">2789STDY5834921</strain>
    </source>
</reference>
<proteinExistence type="predicted"/>
<feature type="compositionally biased region" description="Basic and acidic residues" evidence="1">
    <location>
        <begin position="15"/>
        <end position="35"/>
    </location>
</feature>
<organism evidence="2 3">
    <name type="scientific">Blautia obeum</name>
    <dbReference type="NCBI Taxonomy" id="40520"/>
    <lineage>
        <taxon>Bacteria</taxon>
        <taxon>Bacillati</taxon>
        <taxon>Bacillota</taxon>
        <taxon>Clostridia</taxon>
        <taxon>Lachnospirales</taxon>
        <taxon>Lachnospiraceae</taxon>
        <taxon>Blautia</taxon>
    </lineage>
</organism>
<feature type="compositionally biased region" description="Basic residues" evidence="1">
    <location>
        <begin position="63"/>
        <end position="78"/>
    </location>
</feature>
<feature type="region of interest" description="Disordered" evidence="1">
    <location>
        <begin position="1"/>
        <end position="107"/>
    </location>
</feature>
<feature type="compositionally biased region" description="Low complexity" evidence="1">
    <location>
        <begin position="36"/>
        <end position="45"/>
    </location>
</feature>
<name>A0A174N4D6_9FIRM</name>
<dbReference type="RefSeq" id="WP_180201232.1">
    <property type="nucleotide sequence ID" value="NZ_CAXSOH010000016.1"/>
</dbReference>
<dbReference type="EMBL" id="CZBA01000005">
    <property type="protein sequence ID" value="CUP40839.1"/>
    <property type="molecule type" value="Genomic_DNA"/>
</dbReference>
<gene>
    <name evidence="2" type="ORF">ERS852533_01267</name>
</gene>
<accession>A0A174N4D6</accession>
<dbReference type="AlphaFoldDB" id="A0A174N4D6"/>